<dbReference type="PANTHER" id="PTHR43476:SF5">
    <property type="entry name" value="FAD-DEPENDENT MONOOXYGENASE"/>
    <property type="match status" value="1"/>
</dbReference>
<dbReference type="Gene3D" id="3.50.50.60">
    <property type="entry name" value="FAD/NAD(P)-binding domain"/>
    <property type="match status" value="2"/>
</dbReference>
<dbReference type="SUPFAM" id="SSF51905">
    <property type="entry name" value="FAD/NAD(P)-binding domain"/>
    <property type="match status" value="1"/>
</dbReference>
<dbReference type="PRINTS" id="PR00420">
    <property type="entry name" value="RNGMNOXGNASE"/>
</dbReference>
<evidence type="ECO:0000259" key="2">
    <source>
        <dbReference type="Pfam" id="PF01494"/>
    </source>
</evidence>
<dbReference type="Proteomes" id="UP001374803">
    <property type="component" value="Chromosome"/>
</dbReference>
<sequence>MSANDEDCDVVICGGGVGGLALAVALGRLGYRVIVLERRRTETRVHRGEFLQPHTIQIFHEWDTLPLLMERGALPIRGMDNLDANGTWLGTLNYELLPPPFNHGLVHDYHEIKRVLFDTAKRATDIRLGAQATELLRDGCGRTTGVRIAIDGSEHTVRARLVVAADGMASRIREAAGMAGTPIAYGHQLMALDLENVTSLEPRNLGFVTDDGVRVLYPMPGNRARLYVQIRQGEFKSIREMGMARWKDRLLGVAPGLRIVGDHFPRDLKHAQVLGAWRFCAPTWVVPGLALLGDAAHCVHPIAGQGMNTAIADAFELSRALARYAAGTMPSRDAVDRALEAYDTIRRPRFMHTARLCHYMSVYCTSQSSILRRAVQYIARSNRENRRLQYIVAYNVSGLGVRRFTWRDRLYQFGLRSDPNARDIGLG</sequence>
<evidence type="ECO:0000313" key="3">
    <source>
        <dbReference type="EMBL" id="WXB01009.1"/>
    </source>
</evidence>
<gene>
    <name evidence="3" type="ORF">LVJ94_29330</name>
</gene>
<feature type="domain" description="FAD-binding" evidence="2">
    <location>
        <begin position="7"/>
        <end position="352"/>
    </location>
</feature>
<name>A0ABZ2KQS2_9BACT</name>
<reference evidence="3" key="1">
    <citation type="submission" date="2021-12" db="EMBL/GenBank/DDBJ databases">
        <title>Discovery of the Pendulisporaceae a myxobacterial family with distinct sporulation behavior and unique specialized metabolism.</title>
        <authorList>
            <person name="Garcia R."/>
            <person name="Popoff A."/>
            <person name="Bader C.D."/>
            <person name="Loehr J."/>
            <person name="Walesch S."/>
            <person name="Walt C."/>
            <person name="Boldt J."/>
            <person name="Bunk B."/>
            <person name="Haeckl F.J.F.P.J."/>
            <person name="Gunesch A.P."/>
            <person name="Birkelbach J."/>
            <person name="Nuebel U."/>
            <person name="Pietschmann T."/>
            <person name="Bach T."/>
            <person name="Mueller R."/>
        </authorList>
    </citation>
    <scope>NUCLEOTIDE SEQUENCE</scope>
    <source>
        <strain evidence="3">MSr11367</strain>
    </source>
</reference>
<dbReference type="InterPro" id="IPR002938">
    <property type="entry name" value="FAD-bd"/>
</dbReference>
<dbReference type="RefSeq" id="WP_394830616.1">
    <property type="nucleotide sequence ID" value="NZ_CP089929.1"/>
</dbReference>
<evidence type="ECO:0000256" key="1">
    <source>
        <dbReference type="ARBA" id="ARBA00023002"/>
    </source>
</evidence>
<proteinExistence type="predicted"/>
<dbReference type="EMBL" id="CP089983">
    <property type="protein sequence ID" value="WXB01009.1"/>
    <property type="molecule type" value="Genomic_DNA"/>
</dbReference>
<keyword evidence="3" id="KW-0503">Monooxygenase</keyword>
<keyword evidence="1" id="KW-0560">Oxidoreductase</keyword>
<evidence type="ECO:0000313" key="4">
    <source>
        <dbReference type="Proteomes" id="UP001374803"/>
    </source>
</evidence>
<protein>
    <submittedName>
        <fullName evidence="3">FAD-dependent monooxygenase</fullName>
    </submittedName>
</protein>
<dbReference type="PANTHER" id="PTHR43476">
    <property type="entry name" value="3-(3-HYDROXY-PHENYL)PROPIONATE/3-HYDROXYCINNAMIC ACID HYDROXYLASE"/>
    <property type="match status" value="1"/>
</dbReference>
<dbReference type="GO" id="GO:0004497">
    <property type="term" value="F:monooxygenase activity"/>
    <property type="evidence" value="ECO:0007669"/>
    <property type="project" value="UniProtKB-KW"/>
</dbReference>
<dbReference type="Pfam" id="PF01494">
    <property type="entry name" value="FAD_binding_3"/>
    <property type="match status" value="1"/>
</dbReference>
<dbReference type="InterPro" id="IPR036188">
    <property type="entry name" value="FAD/NAD-bd_sf"/>
</dbReference>
<accession>A0ABZ2KQS2</accession>
<keyword evidence="4" id="KW-1185">Reference proteome</keyword>
<organism evidence="3 4">
    <name type="scientific">Pendulispora rubella</name>
    <dbReference type="NCBI Taxonomy" id="2741070"/>
    <lineage>
        <taxon>Bacteria</taxon>
        <taxon>Pseudomonadati</taxon>
        <taxon>Myxococcota</taxon>
        <taxon>Myxococcia</taxon>
        <taxon>Myxococcales</taxon>
        <taxon>Sorangiineae</taxon>
        <taxon>Pendulisporaceae</taxon>
        <taxon>Pendulispora</taxon>
    </lineage>
</organism>
<dbReference type="InterPro" id="IPR050631">
    <property type="entry name" value="PheA/TfdB_FAD_monoxygenase"/>
</dbReference>